<reference evidence="8 10" key="2">
    <citation type="submission" date="2016-11" db="EMBL/GenBank/DDBJ databases">
        <title>Genome sequencing of Amycolatopsis regifaucium.</title>
        <authorList>
            <person name="Mayilraj S."/>
            <person name="Kaur N."/>
        </authorList>
    </citation>
    <scope>NUCLEOTIDE SEQUENCE [LARGE SCALE GENOMIC DNA]</scope>
    <source>
        <strain evidence="8 10">GY080</strain>
    </source>
</reference>
<dbReference type="InterPro" id="IPR019734">
    <property type="entry name" value="TPR_rpt"/>
</dbReference>
<reference evidence="7 9" key="1">
    <citation type="submission" date="2015-12" db="EMBL/GenBank/DDBJ databases">
        <title>Amycolatopsis regifaucium genome sequencing and assembly.</title>
        <authorList>
            <person name="Mayilraj S."/>
        </authorList>
    </citation>
    <scope>NUCLEOTIDE SEQUENCE [LARGE SCALE GENOMIC DNA]</scope>
    <source>
        <strain evidence="7 9">GY080</strain>
    </source>
</reference>
<evidence type="ECO:0000256" key="3">
    <source>
        <dbReference type="ARBA" id="ARBA00023125"/>
    </source>
</evidence>
<keyword evidence="10" id="KW-1185">Reference proteome</keyword>
<dbReference type="GO" id="GO:0043531">
    <property type="term" value="F:ADP binding"/>
    <property type="evidence" value="ECO:0007669"/>
    <property type="project" value="InterPro"/>
</dbReference>
<evidence type="ECO:0000256" key="5">
    <source>
        <dbReference type="PROSITE-ProRule" id="PRU01091"/>
    </source>
</evidence>
<dbReference type="EMBL" id="LOBU02000012">
    <property type="protein sequence ID" value="OKA08057.1"/>
    <property type="molecule type" value="Genomic_DNA"/>
</dbReference>
<feature type="DNA-binding region" description="OmpR/PhoB-type" evidence="5">
    <location>
        <begin position="1"/>
        <end position="94"/>
    </location>
</feature>
<dbReference type="Pfam" id="PF03704">
    <property type="entry name" value="BTAD"/>
    <property type="match status" value="1"/>
</dbReference>
<dbReference type="RefSeq" id="WP_061985023.1">
    <property type="nucleotide sequence ID" value="NZ_FOPQ01000010.1"/>
</dbReference>
<dbReference type="InterPro" id="IPR005158">
    <property type="entry name" value="BTAD"/>
</dbReference>
<dbReference type="PANTHER" id="PTHR35807:SF1">
    <property type="entry name" value="TRANSCRIPTIONAL REGULATOR REDD"/>
    <property type="match status" value="1"/>
</dbReference>
<evidence type="ECO:0000313" key="7">
    <source>
        <dbReference type="EMBL" id="KZB87227.1"/>
    </source>
</evidence>
<dbReference type="FunFam" id="1.25.40.10:FF:000222">
    <property type="entry name" value="SARP family transcriptional regulator"/>
    <property type="match status" value="1"/>
</dbReference>
<evidence type="ECO:0000259" key="6">
    <source>
        <dbReference type="PROSITE" id="PS51755"/>
    </source>
</evidence>
<organism evidence="7 9">
    <name type="scientific">Amycolatopsis regifaucium</name>
    <dbReference type="NCBI Taxonomy" id="546365"/>
    <lineage>
        <taxon>Bacteria</taxon>
        <taxon>Bacillati</taxon>
        <taxon>Actinomycetota</taxon>
        <taxon>Actinomycetes</taxon>
        <taxon>Pseudonocardiales</taxon>
        <taxon>Pseudonocardiaceae</taxon>
        <taxon>Amycolatopsis</taxon>
    </lineage>
</organism>
<feature type="domain" description="OmpR/PhoB-type" evidence="6">
    <location>
        <begin position="1"/>
        <end position="94"/>
    </location>
</feature>
<name>A0A154MU12_9PSEU</name>
<dbReference type="SMART" id="SM00862">
    <property type="entry name" value="Trans_reg_C"/>
    <property type="match status" value="1"/>
</dbReference>
<evidence type="ECO:0000313" key="9">
    <source>
        <dbReference type="Proteomes" id="UP000076321"/>
    </source>
</evidence>
<keyword evidence="4" id="KW-0804">Transcription</keyword>
<evidence type="ECO:0000313" key="8">
    <source>
        <dbReference type="EMBL" id="OKA08057.1"/>
    </source>
</evidence>
<dbReference type="SUPFAM" id="SSF48452">
    <property type="entry name" value="TPR-like"/>
    <property type="match status" value="3"/>
</dbReference>
<dbReference type="Pfam" id="PF00486">
    <property type="entry name" value="Trans_reg_C"/>
    <property type="match status" value="1"/>
</dbReference>
<dbReference type="Gene3D" id="1.25.40.10">
    <property type="entry name" value="Tetratricopeptide repeat domain"/>
    <property type="match status" value="3"/>
</dbReference>
<comment type="similarity">
    <text evidence="1">Belongs to the AfsR/DnrI/RedD regulatory family.</text>
</comment>
<dbReference type="EMBL" id="LQCI01000003">
    <property type="protein sequence ID" value="KZB87227.1"/>
    <property type="molecule type" value="Genomic_DNA"/>
</dbReference>
<dbReference type="GO" id="GO:0003677">
    <property type="term" value="F:DNA binding"/>
    <property type="evidence" value="ECO:0007669"/>
    <property type="project" value="UniProtKB-UniRule"/>
</dbReference>
<evidence type="ECO:0000256" key="4">
    <source>
        <dbReference type="ARBA" id="ARBA00023163"/>
    </source>
</evidence>
<dbReference type="OrthoDB" id="5521887at2"/>
<dbReference type="AlphaFoldDB" id="A0A154MU12"/>
<protein>
    <submittedName>
        <fullName evidence="7">Transcriptional regulator, SARP family protein</fullName>
    </submittedName>
</protein>
<dbReference type="SMART" id="SM01043">
    <property type="entry name" value="BTAD"/>
    <property type="match status" value="1"/>
</dbReference>
<keyword evidence="2" id="KW-0805">Transcription regulation</keyword>
<dbReference type="SUPFAM" id="SSF52540">
    <property type="entry name" value="P-loop containing nucleoside triphosphate hydrolases"/>
    <property type="match status" value="1"/>
</dbReference>
<dbReference type="Gene3D" id="3.40.50.300">
    <property type="entry name" value="P-loop containing nucleotide triphosphate hydrolases"/>
    <property type="match status" value="1"/>
</dbReference>
<dbReference type="InterPro" id="IPR036388">
    <property type="entry name" value="WH-like_DNA-bd_sf"/>
</dbReference>
<sequence length="946" mass="104013">MSDVALDFRVLGPTEVTADGLPVPLGGSRPLIVLAGLLLRANSVVPVEELSRWLWPDDRRRSKGALQTYILRVRRALGDEVTIRTERGGYLLELDENLLDLARFRALASAGANAARDGDLREAAAKFAAALSEWRGPALQNVHSEALLRDEADQLSEERLRVREQWADALIALGEHATVVPELTRLCREHPLRERLHEQLMIALYRSGRQAEALNVYRRIGAVLAEELGLDPGASLQRAHQAILTGEESVETTLDSELTRYRLGAEPLIPRQLPTDLRVFSGRQRDLKALHELVPEALDTERSTPIASIEGMGGIGKTTLAVHFAHEVGEQFPGGQVYLNLRGYGPGERVEPATALETMLVSVGVPADRIPADVDGRAATWRTYSAGRRMLILLDNAASTEQVRPLLPGPGCLVVVTSRWQLQALAATHGARRVALEELPDEDAIALVASTIGLDRVSEDPEAAERFVRYCGGLPLAIRILAVRAAQFPDLALREFVRLLDAEQDRLGSFDLADGDETNIRAVFSYSYRALDARAARMLRLLGLPTGGDFSAPAAAAVAGVDIAEAQEDLAKLASAHLIARSRPGRYQFHDLIRAYAAELSARLDGPEVRAEVLDRLLHASLGSALNASRLLRPERRYRVIEPGRFADAGVKFGHYDQALDWFDEECGNLIAVVNVAYREGRHRDCWRLAWLLQSFFIVRARLEDWRSVFDVALRAAREAGDRTGEAVMLSGLGVACGVGRQYEDSVVYLKQVVELQRQLGDREGEARALYNLTLASRNLESAQIAWEYGTEALRCIREYNVGDGMEADALQALGDICTDDGRHEQALELADRALALRAHALPDEARFAFHTKGVALVGLGRSDEGIACMRRAVEMFFAHGELYEAADVLAQLGGIHLRHGDPSAARDCWLRSVRVLTELSHPDAEDVRTKLASLVGDGVKTDQNW</sequence>
<accession>A0A154MU12</accession>
<dbReference type="Proteomes" id="UP000186883">
    <property type="component" value="Unassembled WGS sequence"/>
</dbReference>
<dbReference type="InterPro" id="IPR027417">
    <property type="entry name" value="P-loop_NTPase"/>
</dbReference>
<keyword evidence="3 5" id="KW-0238">DNA-binding</keyword>
<evidence type="ECO:0000313" key="10">
    <source>
        <dbReference type="Proteomes" id="UP000186883"/>
    </source>
</evidence>
<evidence type="ECO:0000256" key="1">
    <source>
        <dbReference type="ARBA" id="ARBA00005820"/>
    </source>
</evidence>
<dbReference type="InterPro" id="IPR051677">
    <property type="entry name" value="AfsR-DnrI-RedD_regulator"/>
</dbReference>
<gene>
    <name evidence="8" type="ORF">ATP06_0212170</name>
    <name evidence="7" type="ORF">AVL48_21410</name>
</gene>
<dbReference type="PANTHER" id="PTHR35807">
    <property type="entry name" value="TRANSCRIPTIONAL REGULATOR REDD-RELATED"/>
    <property type="match status" value="1"/>
</dbReference>
<dbReference type="SUPFAM" id="SSF46894">
    <property type="entry name" value="C-terminal effector domain of the bipartite response regulators"/>
    <property type="match status" value="1"/>
</dbReference>
<dbReference type="InterPro" id="IPR001867">
    <property type="entry name" value="OmpR/PhoB-type_DNA-bd"/>
</dbReference>
<dbReference type="Gene3D" id="1.10.10.10">
    <property type="entry name" value="Winged helix-like DNA-binding domain superfamily/Winged helix DNA-binding domain"/>
    <property type="match status" value="1"/>
</dbReference>
<dbReference type="SMART" id="SM00028">
    <property type="entry name" value="TPR"/>
    <property type="match status" value="4"/>
</dbReference>
<dbReference type="Proteomes" id="UP000076321">
    <property type="component" value="Unassembled WGS sequence"/>
</dbReference>
<dbReference type="GO" id="GO:0006355">
    <property type="term" value="P:regulation of DNA-templated transcription"/>
    <property type="evidence" value="ECO:0007669"/>
    <property type="project" value="InterPro"/>
</dbReference>
<evidence type="ECO:0000256" key="2">
    <source>
        <dbReference type="ARBA" id="ARBA00023015"/>
    </source>
</evidence>
<dbReference type="CDD" id="cd15831">
    <property type="entry name" value="BTAD"/>
    <property type="match status" value="1"/>
</dbReference>
<proteinExistence type="inferred from homology"/>
<dbReference type="PROSITE" id="PS51755">
    <property type="entry name" value="OMPR_PHOB"/>
    <property type="match status" value="1"/>
</dbReference>
<dbReference type="PRINTS" id="PR00364">
    <property type="entry name" value="DISEASERSIST"/>
</dbReference>
<dbReference type="InterPro" id="IPR011990">
    <property type="entry name" value="TPR-like_helical_dom_sf"/>
</dbReference>
<dbReference type="GO" id="GO:0000160">
    <property type="term" value="P:phosphorelay signal transduction system"/>
    <property type="evidence" value="ECO:0007669"/>
    <property type="project" value="InterPro"/>
</dbReference>
<comment type="caution">
    <text evidence="7">The sequence shown here is derived from an EMBL/GenBank/DDBJ whole genome shotgun (WGS) entry which is preliminary data.</text>
</comment>
<dbReference type="InterPro" id="IPR016032">
    <property type="entry name" value="Sig_transdc_resp-reg_C-effctor"/>
</dbReference>